<dbReference type="RefSeq" id="WP_160591558.1">
    <property type="nucleotide sequence ID" value="NZ_BAAAFP010000003.1"/>
</dbReference>
<dbReference type="AlphaFoldDB" id="A0A844ZKI3"/>
<dbReference type="EMBL" id="WTYY01000004">
    <property type="protein sequence ID" value="MXO88951.1"/>
    <property type="molecule type" value="Genomic_DNA"/>
</dbReference>
<keyword evidence="2" id="KW-0812">Transmembrane</keyword>
<dbReference type="OrthoDB" id="7391128at2"/>
<evidence type="ECO:0000313" key="4">
    <source>
        <dbReference type="Proteomes" id="UP000435243"/>
    </source>
</evidence>
<evidence type="ECO:0000256" key="2">
    <source>
        <dbReference type="SAM" id="Phobius"/>
    </source>
</evidence>
<reference evidence="3 4" key="1">
    <citation type="submission" date="2019-12" db="EMBL/GenBank/DDBJ databases">
        <title>Genomic-based taxomic classification of the family Erythrobacteraceae.</title>
        <authorList>
            <person name="Xu L."/>
        </authorList>
    </citation>
    <scope>NUCLEOTIDE SEQUENCE [LARGE SCALE GENOMIC DNA]</scope>
    <source>
        <strain evidence="3 4">JCM 16339</strain>
    </source>
</reference>
<sequence length="186" mass="20148">MTPQARFRRIGWFAALGICTALYGVLHFQVWSLSSEVTKAERQIVSLEEQNMLLETEFLTRSRQIQLAAWNRVDFGYSAPKADQFIDNERELSRFASPRAAGAPAPIRLAGQTAQDEVKPFPRLVSPLTGRPVDVALVETGGGGAPHTTPLVARIAQQTLRIPLNANASASASAPVVRIALGDTGQ</sequence>
<keyword evidence="2" id="KW-0472">Membrane</keyword>
<name>A0A844ZKI3_9SPHN</name>
<keyword evidence="1" id="KW-0175">Coiled coil</keyword>
<organism evidence="3 4">
    <name type="scientific">Alteraurantiacibacter aestuarii</name>
    <dbReference type="NCBI Taxonomy" id="650004"/>
    <lineage>
        <taxon>Bacteria</taxon>
        <taxon>Pseudomonadati</taxon>
        <taxon>Pseudomonadota</taxon>
        <taxon>Alphaproteobacteria</taxon>
        <taxon>Sphingomonadales</taxon>
        <taxon>Erythrobacteraceae</taxon>
        <taxon>Alteraurantiacibacter</taxon>
    </lineage>
</organism>
<feature type="coiled-coil region" evidence="1">
    <location>
        <begin position="30"/>
        <end position="57"/>
    </location>
</feature>
<protein>
    <submittedName>
        <fullName evidence="3">Uncharacterized protein</fullName>
    </submittedName>
</protein>
<accession>A0A844ZKI3</accession>
<keyword evidence="2" id="KW-1133">Transmembrane helix</keyword>
<dbReference type="Proteomes" id="UP000435243">
    <property type="component" value="Unassembled WGS sequence"/>
</dbReference>
<keyword evidence="4" id="KW-1185">Reference proteome</keyword>
<comment type="caution">
    <text evidence="3">The sequence shown here is derived from an EMBL/GenBank/DDBJ whole genome shotgun (WGS) entry which is preliminary data.</text>
</comment>
<evidence type="ECO:0000256" key="1">
    <source>
        <dbReference type="SAM" id="Coils"/>
    </source>
</evidence>
<proteinExistence type="predicted"/>
<gene>
    <name evidence="3" type="ORF">GRI32_09380</name>
</gene>
<evidence type="ECO:0000313" key="3">
    <source>
        <dbReference type="EMBL" id="MXO88951.1"/>
    </source>
</evidence>
<feature type="transmembrane region" description="Helical" evidence="2">
    <location>
        <begin position="12"/>
        <end position="31"/>
    </location>
</feature>